<dbReference type="HOGENOM" id="CLU_1968422_0_0_10"/>
<dbReference type="PATRIC" id="fig|999418.3.peg.4514"/>
<sequence>MPKETWSPADIKFLNEKWELLTPKQIADHLGKTENAVNLYIHRKRLTHQDTAKKNLLKEMLSMRFIRPELFHPDRRFLNDVGMTQVRFWRVYRGETPLSTKEYIKIASVLEISLEKAFEARQLKLFDDNKEE</sequence>
<proteinExistence type="predicted"/>
<name>K6A152_9BACT</name>
<evidence type="ECO:0000313" key="1">
    <source>
        <dbReference type="EMBL" id="EKN09413.1"/>
    </source>
</evidence>
<dbReference type="EMBL" id="AGZO01000031">
    <property type="protein sequence ID" value="EKN09413.1"/>
    <property type="molecule type" value="Genomic_DNA"/>
</dbReference>
<organism evidence="1 2">
    <name type="scientific">Parabacteroides goldsteinii CL02T12C30</name>
    <dbReference type="NCBI Taxonomy" id="999418"/>
    <lineage>
        <taxon>Bacteria</taxon>
        <taxon>Pseudomonadati</taxon>
        <taxon>Bacteroidota</taxon>
        <taxon>Bacteroidia</taxon>
        <taxon>Bacteroidales</taxon>
        <taxon>Tannerellaceae</taxon>
        <taxon>Parabacteroides</taxon>
    </lineage>
</organism>
<reference evidence="1 2" key="1">
    <citation type="submission" date="2012-02" db="EMBL/GenBank/DDBJ databases">
        <title>The Genome Sequence of Parabacteroides goldsteinii CL02T12C30.</title>
        <authorList>
            <consortium name="The Broad Institute Genome Sequencing Platform"/>
            <person name="Earl A."/>
            <person name="Ward D."/>
            <person name="Feldgarden M."/>
            <person name="Gevers D."/>
            <person name="Zitomersky N.L."/>
            <person name="Coyne M.J."/>
            <person name="Comstock L.E."/>
            <person name="Young S.K."/>
            <person name="Zeng Q."/>
            <person name="Gargeya S."/>
            <person name="Fitzgerald M."/>
            <person name="Haas B."/>
            <person name="Abouelleil A."/>
            <person name="Alvarado L."/>
            <person name="Arachchi H.M."/>
            <person name="Berlin A."/>
            <person name="Chapman S.B."/>
            <person name="Gearin G."/>
            <person name="Goldberg J."/>
            <person name="Griggs A."/>
            <person name="Gujja S."/>
            <person name="Hansen M."/>
            <person name="Heiman D."/>
            <person name="Howarth C."/>
            <person name="Larimer J."/>
            <person name="Lui A."/>
            <person name="MacDonald P.J.P."/>
            <person name="McCowen C."/>
            <person name="Montmayeur A."/>
            <person name="Murphy C."/>
            <person name="Neiman D."/>
            <person name="Pearson M."/>
            <person name="Priest M."/>
            <person name="Roberts A."/>
            <person name="Saif S."/>
            <person name="Shea T."/>
            <person name="Sisk P."/>
            <person name="Stolte C."/>
            <person name="Sykes S."/>
            <person name="Wortman J."/>
            <person name="Nusbaum C."/>
            <person name="Birren B."/>
        </authorList>
    </citation>
    <scope>NUCLEOTIDE SEQUENCE [LARGE SCALE GENOMIC DNA]</scope>
    <source>
        <strain evidence="1 2">CL02T12C30</strain>
    </source>
</reference>
<gene>
    <name evidence="1" type="ORF">HMPREF1076_04442</name>
</gene>
<accession>K6A152</accession>
<evidence type="ECO:0000313" key="2">
    <source>
        <dbReference type="Proteomes" id="UP000006330"/>
    </source>
</evidence>
<protein>
    <submittedName>
        <fullName evidence="1">Uncharacterized protein</fullName>
    </submittedName>
</protein>
<dbReference type="RefSeq" id="WP_007657950.1">
    <property type="nucleotide sequence ID" value="NZ_JH976475.1"/>
</dbReference>
<dbReference type="OrthoDB" id="1048869at2"/>
<dbReference type="Proteomes" id="UP000006330">
    <property type="component" value="Unassembled WGS sequence"/>
</dbReference>
<dbReference type="AlphaFoldDB" id="K6A152"/>
<comment type="caution">
    <text evidence="1">The sequence shown here is derived from an EMBL/GenBank/DDBJ whole genome shotgun (WGS) entry which is preliminary data.</text>
</comment>